<keyword evidence="2" id="KW-1185">Reference proteome</keyword>
<evidence type="ECO:0000313" key="2">
    <source>
        <dbReference type="Proteomes" id="UP001140096"/>
    </source>
</evidence>
<proteinExistence type="predicted"/>
<organism evidence="1 2">
    <name type="scientific">Coemansia furcata</name>
    <dbReference type="NCBI Taxonomy" id="417177"/>
    <lineage>
        <taxon>Eukaryota</taxon>
        <taxon>Fungi</taxon>
        <taxon>Fungi incertae sedis</taxon>
        <taxon>Zoopagomycota</taxon>
        <taxon>Kickxellomycotina</taxon>
        <taxon>Kickxellomycetes</taxon>
        <taxon>Kickxellales</taxon>
        <taxon>Kickxellaceae</taxon>
        <taxon>Coemansia</taxon>
    </lineage>
</organism>
<feature type="non-terminal residue" evidence="1">
    <location>
        <position position="344"/>
    </location>
</feature>
<sequence length="344" mass="38600">MPKQTTQSRSKPKGGNKKRKRQLVKSASEIPRTTADGEPDSGSECNSLRVPGELVMAYYLRKYYPARIVSQPRHGRYAIEFFDGARATLIRRRFYTQYEPQFSTCAMGEIRLIGDEPTKSFAKGDADVDPERDFERECKLYPRLVAEMDKVRPHLDALHSCSADRVAEMAATEDRMAVFFGDDGNAKRQLSYRVYPAFLNRGEFDFAGRILWRWYATPPRALCQQVSGHDYAPAISDLDGGETKQHVGADDKASDGCNIDGTDQLGLESPHPAEQLSSAALDDMTDLGASALAINFIHDVLLPHAIKRMLVERDGCSLDDAEERMQDINEMNWVDQILAARKSN</sequence>
<comment type="caution">
    <text evidence="1">The sequence shown here is derived from an EMBL/GenBank/DDBJ whole genome shotgun (WGS) entry which is preliminary data.</text>
</comment>
<name>A0ACC1L7P1_9FUNG</name>
<gene>
    <name evidence="1" type="ORF">H4S07_004646</name>
</gene>
<evidence type="ECO:0000313" key="1">
    <source>
        <dbReference type="EMBL" id="KAJ2802635.1"/>
    </source>
</evidence>
<dbReference type="Proteomes" id="UP001140096">
    <property type="component" value="Unassembled WGS sequence"/>
</dbReference>
<accession>A0ACC1L7P1</accession>
<dbReference type="EMBL" id="JANBUP010001949">
    <property type="protein sequence ID" value="KAJ2802635.1"/>
    <property type="molecule type" value="Genomic_DNA"/>
</dbReference>
<reference evidence="1" key="1">
    <citation type="submission" date="2022-07" db="EMBL/GenBank/DDBJ databases">
        <title>Phylogenomic reconstructions and comparative analyses of Kickxellomycotina fungi.</title>
        <authorList>
            <person name="Reynolds N.K."/>
            <person name="Stajich J.E."/>
            <person name="Barry K."/>
            <person name="Grigoriev I.V."/>
            <person name="Crous P."/>
            <person name="Smith M.E."/>
        </authorList>
    </citation>
    <scope>NUCLEOTIDE SEQUENCE</scope>
    <source>
        <strain evidence="1">CBS 102833</strain>
    </source>
</reference>
<protein>
    <submittedName>
        <fullName evidence="1">Uncharacterized protein</fullName>
    </submittedName>
</protein>